<accession>A0ACC1MLZ1</accession>
<proteinExistence type="predicted"/>
<reference evidence="1" key="1">
    <citation type="submission" date="2022-08" db="EMBL/GenBank/DDBJ databases">
        <title>Genome Sequence of Pycnoporus sanguineus.</title>
        <authorList>
            <person name="Buettner E."/>
        </authorList>
    </citation>
    <scope>NUCLEOTIDE SEQUENCE</scope>
    <source>
        <strain evidence="1">CG-C14</strain>
    </source>
</reference>
<keyword evidence="2" id="KW-1185">Reference proteome</keyword>
<dbReference type="Proteomes" id="UP001144978">
    <property type="component" value="Unassembled WGS sequence"/>
</dbReference>
<evidence type="ECO:0000313" key="1">
    <source>
        <dbReference type="EMBL" id="KAJ2967356.1"/>
    </source>
</evidence>
<protein>
    <submittedName>
        <fullName evidence="1">Uncharacterized protein</fullName>
    </submittedName>
</protein>
<name>A0ACC1MLZ1_9APHY</name>
<dbReference type="EMBL" id="JANSHE010006341">
    <property type="protein sequence ID" value="KAJ2967356.1"/>
    <property type="molecule type" value="Genomic_DNA"/>
</dbReference>
<comment type="caution">
    <text evidence="1">The sequence shown here is derived from an EMBL/GenBank/DDBJ whole genome shotgun (WGS) entry which is preliminary data.</text>
</comment>
<evidence type="ECO:0000313" key="2">
    <source>
        <dbReference type="Proteomes" id="UP001144978"/>
    </source>
</evidence>
<gene>
    <name evidence="1" type="ORF">NUW54_g13527</name>
</gene>
<sequence length="95" mass="10373">MRMTPSRATGNPVTMQSTAGILERGAAVTMHVRDPNLERPLGPYRDGIVNGAPASVVIDGYVAQEWAVFPAPGWERCTVRRARRCSARDHLADGR</sequence>
<organism evidence="1 2">
    <name type="scientific">Trametes sanguinea</name>
    <dbReference type="NCBI Taxonomy" id="158606"/>
    <lineage>
        <taxon>Eukaryota</taxon>
        <taxon>Fungi</taxon>
        <taxon>Dikarya</taxon>
        <taxon>Basidiomycota</taxon>
        <taxon>Agaricomycotina</taxon>
        <taxon>Agaricomycetes</taxon>
        <taxon>Polyporales</taxon>
        <taxon>Polyporaceae</taxon>
        <taxon>Trametes</taxon>
    </lineage>
</organism>